<dbReference type="EMBL" id="JBICCN010000338">
    <property type="protein sequence ID" value="KAL3076331.1"/>
    <property type="molecule type" value="Genomic_DNA"/>
</dbReference>
<proteinExistence type="predicted"/>
<organism evidence="3 4">
    <name type="scientific">Heterodera schachtii</name>
    <name type="common">Sugarbeet cyst nematode worm</name>
    <name type="synonym">Tylenchus schachtii</name>
    <dbReference type="NCBI Taxonomy" id="97005"/>
    <lineage>
        <taxon>Eukaryota</taxon>
        <taxon>Metazoa</taxon>
        <taxon>Ecdysozoa</taxon>
        <taxon>Nematoda</taxon>
        <taxon>Chromadorea</taxon>
        <taxon>Rhabditida</taxon>
        <taxon>Tylenchina</taxon>
        <taxon>Tylenchomorpha</taxon>
        <taxon>Tylenchoidea</taxon>
        <taxon>Heteroderidae</taxon>
        <taxon>Heteroderinae</taxon>
        <taxon>Heterodera</taxon>
    </lineage>
</organism>
<name>A0ABD2IFQ9_HETSC</name>
<dbReference type="Proteomes" id="UP001620645">
    <property type="component" value="Unassembled WGS sequence"/>
</dbReference>
<comment type="caution">
    <text evidence="3">The sequence shown here is derived from an EMBL/GenBank/DDBJ whole genome shotgun (WGS) entry which is preliminary data.</text>
</comment>
<evidence type="ECO:0000256" key="1">
    <source>
        <dbReference type="SAM" id="MobiDB-lite"/>
    </source>
</evidence>
<protein>
    <recommendedName>
        <fullName evidence="2">DM2 domain-containing protein</fullName>
    </recommendedName>
</protein>
<feature type="domain" description="DM2" evidence="2">
    <location>
        <begin position="267"/>
        <end position="344"/>
    </location>
</feature>
<accession>A0ABD2IFQ9</accession>
<dbReference type="AlphaFoldDB" id="A0ABD2IFQ9"/>
<dbReference type="PANTHER" id="PTHR13844">
    <property type="entry name" value="SWI/SNF-RELATED MATRIX-ASSOCIATED ACTIN-DEPENDENT REGULATOR OF CHROMATIN SUBFAMILY D"/>
    <property type="match status" value="1"/>
</dbReference>
<dbReference type="InterPro" id="IPR036885">
    <property type="entry name" value="SWIB_MDM2_dom_sf"/>
</dbReference>
<dbReference type="SMART" id="SM00151">
    <property type="entry name" value="SWIB"/>
    <property type="match status" value="1"/>
</dbReference>
<gene>
    <name evidence="3" type="ORF">niasHS_013602</name>
</gene>
<evidence type="ECO:0000259" key="2">
    <source>
        <dbReference type="PROSITE" id="PS51925"/>
    </source>
</evidence>
<reference evidence="3 4" key="1">
    <citation type="submission" date="2024-10" db="EMBL/GenBank/DDBJ databases">
        <authorList>
            <person name="Kim D."/>
        </authorList>
    </citation>
    <scope>NUCLEOTIDE SEQUENCE [LARGE SCALE GENOMIC DNA]</scope>
    <source>
        <strain evidence="3">Taebaek</strain>
    </source>
</reference>
<evidence type="ECO:0000313" key="3">
    <source>
        <dbReference type="EMBL" id="KAL3076331.1"/>
    </source>
</evidence>
<evidence type="ECO:0000313" key="4">
    <source>
        <dbReference type="Proteomes" id="UP001620645"/>
    </source>
</evidence>
<feature type="region of interest" description="Disordered" evidence="1">
    <location>
        <begin position="1"/>
        <end position="56"/>
    </location>
</feature>
<dbReference type="PROSITE" id="PS51925">
    <property type="entry name" value="SWIB_MDM2"/>
    <property type="match status" value="1"/>
</dbReference>
<feature type="compositionally biased region" description="Low complexity" evidence="1">
    <location>
        <begin position="28"/>
        <end position="37"/>
    </location>
</feature>
<dbReference type="InterPro" id="IPR019835">
    <property type="entry name" value="SWIB_domain"/>
</dbReference>
<keyword evidence="4" id="KW-1185">Reference proteome</keyword>
<dbReference type="InterPro" id="IPR003121">
    <property type="entry name" value="SWIB_MDM2_domain"/>
</dbReference>
<sequence length="508" mass="57935">MRHTQSGGPTQPPNGTMTPPHPHHRRQQQFMQQQQMPSAQSVGGAAQFGRQPFGAGGGPIMANNAIANRKKRRFADKMVAPEIRSLMPELDAYVGLLSYEQKLDAIISRKKMEIQEALKRPMKIKRKLRIYISHSFIQAREPEREGDEGVIPMWELRVEGQLLDPSQQQQNDAPSSAASSQHSGISAAVSSAIPLSAQRPLPLAVQKRKFSSFFKSLVIELDKNIYGPDNHLVEWHRTPQTNETDGFQVKRPGNMDVKCTILLLLDHQPMKFKLHPRLAKLLGIPMETRSKIIEALWQYIKTHKLQDPVDHDVIICDHFLEQVFNCPKMRFMEVPQRLQTLLQQPDPLIIHHVIRWDGSGSQSAGTTAAADGSPTESKNTACYDVDVELDDPIKQQQSAFLQSNANVQELMALDHKIYNTVEEINELKVRRDFFASFVENPQAFVEKWLISQSRDLKNLSEISADYEMERRADNYYQPVVQEGVFRYIYAKVQQRRFELEATLGVRNN</sequence>
<dbReference type="Pfam" id="PF02201">
    <property type="entry name" value="SWIB"/>
    <property type="match status" value="1"/>
</dbReference>
<dbReference type="SUPFAM" id="SSF47592">
    <property type="entry name" value="SWIB/MDM2 domain"/>
    <property type="match status" value="1"/>
</dbReference>
<feature type="compositionally biased region" description="Polar residues" evidence="1">
    <location>
        <begin position="1"/>
        <end position="17"/>
    </location>
</feature>
<dbReference type="Gene3D" id="1.10.245.10">
    <property type="entry name" value="SWIB/MDM2 domain"/>
    <property type="match status" value="1"/>
</dbReference>